<gene>
    <name evidence="1" type="ORF">EXM22_09300</name>
</gene>
<name>A0A5C1QPW6_9SPIO</name>
<keyword evidence="2" id="KW-1185">Reference proteome</keyword>
<sequence length="510" mass="58312">MNKYQGIKNKKTKPGFLCIALFVLVLMTLSCENPLSNLSEDFGELSFVESMTSWDGYSTASHSENADADYDKIFNDSLVQRIDITIDNDYYKLMEEDMTTLYGSFGQAGRMSETDSDPIYVPVTLRFNPADGSDEERTWWHVGMRYKGNSSLRDAWQGGIHKLPFRLNFDEFDYIYSEIEDQRFWGFEKMTFSNGKDDDSLIRDKIASDLYKEAGVEVAEVAFCRIFIDVGDGNGPVYWGLYSMIEDPSDQMLDEQFTDGSGNLYKPDDETNSTLDSFNEAWYEKKTNESEADWSDIKSLISALDKTPSGSDDSSWQATLESVFDVDKFLDYLAINNFSRNWDVYGSKAHNYYLYGDPDDGGRLTWFPWDLNESFTLSTSSFSGQCLSIYDTSSDYNDRDWPLLYYVMNQDTYVTSYKAKLATFFNNSDSYFSSDTHSTTSNVGIFNISNTIEDQMQTYSDLIENYVIGADGEIEGYTWFDQDSDFTQGLSDLKTLISSQFSTVSSYLEE</sequence>
<proteinExistence type="predicted"/>
<reference evidence="1 2" key="1">
    <citation type="submission" date="2019-02" db="EMBL/GenBank/DDBJ databases">
        <title>Complete Genome Sequence and Methylome Analysis of free living Spirochaetas.</title>
        <authorList>
            <person name="Fomenkov A."/>
            <person name="Dubinina G."/>
            <person name="Leshcheva N."/>
            <person name="Mikheeva N."/>
            <person name="Grabovich M."/>
            <person name="Vincze T."/>
            <person name="Roberts R.J."/>
        </authorList>
    </citation>
    <scope>NUCLEOTIDE SEQUENCE [LARGE SCALE GENOMIC DNA]</scope>
    <source>
        <strain evidence="1 2">K2</strain>
    </source>
</reference>
<dbReference type="Pfam" id="PF08757">
    <property type="entry name" value="CotH"/>
    <property type="match status" value="1"/>
</dbReference>
<accession>A0A5C1QPW6</accession>
<dbReference type="PROSITE" id="PS51257">
    <property type="entry name" value="PROKAR_LIPOPROTEIN"/>
    <property type="match status" value="1"/>
</dbReference>
<evidence type="ECO:0000313" key="1">
    <source>
        <dbReference type="EMBL" id="QEN08172.1"/>
    </source>
</evidence>
<dbReference type="Proteomes" id="UP000324209">
    <property type="component" value="Chromosome"/>
</dbReference>
<evidence type="ECO:0000313" key="2">
    <source>
        <dbReference type="Proteomes" id="UP000324209"/>
    </source>
</evidence>
<dbReference type="EMBL" id="CP036150">
    <property type="protein sequence ID" value="QEN08172.1"/>
    <property type="molecule type" value="Genomic_DNA"/>
</dbReference>
<dbReference type="InterPro" id="IPR014867">
    <property type="entry name" value="Spore_coat_CotH_CotH2/3/7"/>
</dbReference>
<organism evidence="1 2">
    <name type="scientific">Oceanispirochaeta crateris</name>
    <dbReference type="NCBI Taxonomy" id="2518645"/>
    <lineage>
        <taxon>Bacteria</taxon>
        <taxon>Pseudomonadati</taxon>
        <taxon>Spirochaetota</taxon>
        <taxon>Spirochaetia</taxon>
        <taxon>Spirochaetales</taxon>
        <taxon>Spirochaetaceae</taxon>
        <taxon>Oceanispirochaeta</taxon>
    </lineage>
</organism>
<evidence type="ECO:0008006" key="3">
    <source>
        <dbReference type="Google" id="ProtNLM"/>
    </source>
</evidence>
<dbReference type="PANTHER" id="PTHR40050">
    <property type="entry name" value="INNER SPORE COAT PROTEIN H"/>
    <property type="match status" value="1"/>
</dbReference>
<protein>
    <recommendedName>
        <fullName evidence="3">Spore coat protein</fullName>
    </recommendedName>
</protein>
<dbReference type="AlphaFoldDB" id="A0A5C1QPW6"/>
<dbReference type="PANTHER" id="PTHR40050:SF1">
    <property type="entry name" value="INNER SPORE COAT PROTEIN H"/>
    <property type="match status" value="1"/>
</dbReference>
<dbReference type="OrthoDB" id="3235126at2"/>
<dbReference type="RefSeq" id="WP_149486252.1">
    <property type="nucleotide sequence ID" value="NZ_CP036150.1"/>
</dbReference>
<dbReference type="KEGG" id="ock:EXM22_09300"/>